<dbReference type="InterPro" id="IPR006789">
    <property type="entry name" value="ARPC5"/>
</dbReference>
<evidence type="ECO:0000256" key="8">
    <source>
        <dbReference type="ARBA" id="ARBA00023212"/>
    </source>
</evidence>
<dbReference type="SUPFAM" id="SSF69103">
    <property type="entry name" value="Arp2/3 complex 16 kDa subunit ARPC5"/>
    <property type="match status" value="1"/>
</dbReference>
<dbReference type="Pfam" id="PF00564">
    <property type="entry name" value="PB1"/>
    <property type="match status" value="1"/>
</dbReference>
<dbReference type="CDD" id="cd11871">
    <property type="entry name" value="SH3_p67phox_N"/>
    <property type="match status" value="1"/>
</dbReference>
<feature type="region of interest" description="Disordered" evidence="11">
    <location>
        <begin position="21"/>
        <end position="64"/>
    </location>
</feature>
<keyword evidence="14" id="KW-1185">Reference proteome</keyword>
<evidence type="ECO:0000256" key="7">
    <source>
        <dbReference type="ARBA" id="ARBA00022803"/>
    </source>
</evidence>
<dbReference type="InterPro" id="IPR036743">
    <property type="entry name" value="ARPC5_sf"/>
</dbReference>
<evidence type="ECO:0000259" key="12">
    <source>
        <dbReference type="PROSITE" id="PS50002"/>
    </source>
</evidence>
<dbReference type="PANTHER" id="PTHR15175">
    <property type="entry name" value="NEUTROPHIL CYTOSOLIC FACTOR 2, NEUTROPHIL NADPH OXIDASE FACTOR 2"/>
    <property type="match status" value="1"/>
</dbReference>
<gene>
    <name evidence="13" type="ORF">GRJ2_001737400</name>
</gene>
<dbReference type="InterPro" id="IPR035546">
    <property type="entry name" value="p67phox_SH3_1"/>
</dbReference>
<dbReference type="FunFam" id="3.10.20.90:FF:000141">
    <property type="entry name" value="Neutrophil cytosol factor 2"/>
    <property type="match status" value="1"/>
</dbReference>
<dbReference type="SUPFAM" id="SSF54277">
    <property type="entry name" value="CAD &amp; PB1 domains"/>
    <property type="match status" value="1"/>
</dbReference>
<dbReference type="PRINTS" id="PR00452">
    <property type="entry name" value="SH3DOMAIN"/>
</dbReference>
<protein>
    <submittedName>
        <fullName evidence="13">Neutrophil cytosol factor 2</fullName>
    </submittedName>
</protein>
<dbReference type="PRINTS" id="PR00499">
    <property type="entry name" value="P67PHOX"/>
</dbReference>
<evidence type="ECO:0000256" key="4">
    <source>
        <dbReference type="ARBA" id="ARBA00022443"/>
    </source>
</evidence>
<keyword evidence="6" id="KW-0677">Repeat</keyword>
<dbReference type="FunFam" id="2.30.30.40:FF:000353">
    <property type="entry name" value="Neutrophil cytosol factor 2"/>
    <property type="match status" value="1"/>
</dbReference>
<keyword evidence="7 10" id="KW-0802">TPR repeat</keyword>
<dbReference type="InterPro" id="IPR034889">
    <property type="entry name" value="NCF2_SH3"/>
</dbReference>
<feature type="repeat" description="TPR" evidence="10">
    <location>
        <begin position="243"/>
        <end position="276"/>
    </location>
</feature>
<dbReference type="SMART" id="SM00666">
    <property type="entry name" value="PB1"/>
    <property type="match status" value="1"/>
</dbReference>
<dbReference type="InterPro" id="IPR000270">
    <property type="entry name" value="PB1_dom"/>
</dbReference>
<dbReference type="Gene3D" id="2.30.30.40">
    <property type="entry name" value="SH3 Domains"/>
    <property type="match status" value="2"/>
</dbReference>
<dbReference type="AlphaFoldDB" id="A0ABC9X570"/>
<accession>A0ABC9X570</accession>
<keyword evidence="4 9" id="KW-0728">SH3 domain</keyword>
<dbReference type="FunFam" id="1.25.40.10:FF:000017">
    <property type="entry name" value="NADPH oxidase regulator NoxR"/>
    <property type="match status" value="1"/>
</dbReference>
<evidence type="ECO:0000313" key="13">
    <source>
        <dbReference type="EMBL" id="GAB0192721.1"/>
    </source>
</evidence>
<evidence type="ECO:0000256" key="9">
    <source>
        <dbReference type="PROSITE-ProRule" id="PRU00192"/>
    </source>
</evidence>
<keyword evidence="8" id="KW-0206">Cytoskeleton</keyword>
<dbReference type="Proteomes" id="UP001623348">
    <property type="component" value="Unassembled WGS sequence"/>
</dbReference>
<dbReference type="PROSITE" id="PS50005">
    <property type="entry name" value="TPR"/>
    <property type="match status" value="1"/>
</dbReference>
<reference evidence="13 14" key="1">
    <citation type="submission" date="2024-06" db="EMBL/GenBank/DDBJ databases">
        <title>The draft genome of Grus japonensis, version 3.</title>
        <authorList>
            <person name="Nabeshima K."/>
            <person name="Suzuki S."/>
            <person name="Onuma M."/>
        </authorList>
    </citation>
    <scope>NUCLEOTIDE SEQUENCE [LARGE SCALE GENOMIC DNA]</scope>
    <source>
        <strain evidence="13 14">451A</strain>
    </source>
</reference>
<dbReference type="Pfam" id="PF13181">
    <property type="entry name" value="TPR_8"/>
    <property type="match status" value="1"/>
</dbReference>
<feature type="domain" description="SH3" evidence="12">
    <location>
        <begin position="392"/>
        <end position="451"/>
    </location>
</feature>
<organism evidence="13 14">
    <name type="scientific">Grus japonensis</name>
    <name type="common">Japanese crane</name>
    <name type="synonym">Red-crowned crane</name>
    <dbReference type="NCBI Taxonomy" id="30415"/>
    <lineage>
        <taxon>Eukaryota</taxon>
        <taxon>Metazoa</taxon>
        <taxon>Chordata</taxon>
        <taxon>Craniata</taxon>
        <taxon>Vertebrata</taxon>
        <taxon>Euteleostomi</taxon>
        <taxon>Archelosauria</taxon>
        <taxon>Archosauria</taxon>
        <taxon>Dinosauria</taxon>
        <taxon>Saurischia</taxon>
        <taxon>Theropoda</taxon>
        <taxon>Coelurosauria</taxon>
        <taxon>Aves</taxon>
        <taxon>Neognathae</taxon>
        <taxon>Neoaves</taxon>
        <taxon>Gruiformes</taxon>
        <taxon>Gruidae</taxon>
        <taxon>Grus</taxon>
    </lineage>
</organism>
<dbReference type="SMART" id="SM00028">
    <property type="entry name" value="TPR"/>
    <property type="match status" value="3"/>
</dbReference>
<comment type="similarity">
    <text evidence="2">Belongs to the ARPC5 family.</text>
</comment>
<evidence type="ECO:0000256" key="5">
    <source>
        <dbReference type="ARBA" id="ARBA00022490"/>
    </source>
</evidence>
<evidence type="ECO:0000256" key="1">
    <source>
        <dbReference type="ARBA" id="ARBA00004245"/>
    </source>
</evidence>
<dbReference type="SUPFAM" id="SSF48452">
    <property type="entry name" value="TPR-like"/>
    <property type="match status" value="1"/>
</dbReference>
<feature type="domain" description="SH3" evidence="12">
    <location>
        <begin position="609"/>
        <end position="668"/>
    </location>
</feature>
<dbReference type="SUPFAM" id="SSF50044">
    <property type="entry name" value="SH3-domain"/>
    <property type="match status" value="2"/>
</dbReference>
<evidence type="ECO:0000313" key="14">
    <source>
        <dbReference type="Proteomes" id="UP001623348"/>
    </source>
</evidence>
<name>A0ABC9X570_GRUJA</name>
<dbReference type="InterPro" id="IPR051864">
    <property type="entry name" value="NCF2_NOXA1"/>
</dbReference>
<dbReference type="EMBL" id="BAAFJT010000008">
    <property type="protein sequence ID" value="GAB0192721.1"/>
    <property type="molecule type" value="Genomic_DNA"/>
</dbReference>
<dbReference type="Gene3D" id="1.25.40.190">
    <property type="entry name" value="Actin-related protein 2/3 complex subunit 5"/>
    <property type="match status" value="1"/>
</dbReference>
<dbReference type="InterPro" id="IPR036028">
    <property type="entry name" value="SH3-like_dom_sf"/>
</dbReference>
<dbReference type="InterPro" id="IPR019734">
    <property type="entry name" value="TPR_rpt"/>
</dbReference>
<dbReference type="Pfam" id="PF00018">
    <property type="entry name" value="SH3_1"/>
    <property type="match status" value="2"/>
</dbReference>
<dbReference type="PANTHER" id="PTHR15175:SF3">
    <property type="entry name" value="NEUTROPHIL CYTOSOL FACTOR 2"/>
    <property type="match status" value="1"/>
</dbReference>
<proteinExistence type="inferred from homology"/>
<dbReference type="Gene3D" id="3.10.20.90">
    <property type="entry name" value="Phosphatidylinositol 3-kinase Catalytic Subunit, Chain A, domain 1"/>
    <property type="match status" value="1"/>
</dbReference>
<dbReference type="GO" id="GO:0005856">
    <property type="term" value="C:cytoskeleton"/>
    <property type="evidence" value="ECO:0007669"/>
    <property type="project" value="UniProtKB-SubCell"/>
</dbReference>
<comment type="similarity">
    <text evidence="3">Belongs to the NCF2/NOXA1 family.</text>
</comment>
<feature type="region of interest" description="Disordered" evidence="11">
    <location>
        <begin position="463"/>
        <end position="503"/>
    </location>
</feature>
<comment type="caution">
    <text evidence="13">The sequence shown here is derived from an EMBL/GenBank/DDBJ whole genome shotgun (WGS) entry which is preliminary data.</text>
</comment>
<sequence>MAKHTVSSARFRRVDVDEYDENKFVDEEEGGDGQAGPDEGEVDSCLRQYPSASGRKRVPDERKRQDRAESIVLKVLISFKANDIEKAVQSLDKNGVDLLMKYIYKGFESPSDNSSAVLLQWHEKVCDTGSGEGRSTGRRELEERLSSAARKDKERDETHDAAGYPASCSRSAMSLVETIRLWQEGVCAADGKEWRAALDAFTAVQNPPAKICFNIGCIHLVLGKLAEAEEAFTRSIGCDKHLAVAYFQRGTVFYRRQNHEKAIEDFKEALAQLRGNQLIDYKILGLQYRLFACEILYNIALVYATMEDWKKAEEHLTLAMSMKSEPQHNKINRAMEAILKQKLYELVAIPTGKLFRPNEKQVAQLEKKDYLGKAMASGPPPRPKNPEILRALEGQPHRVLYEFIPETTEELQVLPGNIVFVLKKEKDNWATVMFNGKKGIVPCNYLEPVELQNKLHIQEEVPLETEIPEPPSSTAPEKPRRPVPDHAPATATQPREAAKEAEAAASSPRILKVHYKYTVALQLEPDLSYVELLDLVCKKLDLQPEHTQLRYKPAGSQALVALSAENLEAAWSQSRDNSLTVWCDITEGEGVLLDSKPEEAPQEATPEEIGPTQVVAQYSYEATQPEDLEFQAGDVILVLSKVNEDWLEGQCNGKIGIFPSAFVQVSNTKNPEM</sequence>
<dbReference type="Gene3D" id="1.25.40.10">
    <property type="entry name" value="Tetratricopeptide repeat domain"/>
    <property type="match status" value="1"/>
</dbReference>
<dbReference type="PROSITE" id="PS50002">
    <property type="entry name" value="SH3"/>
    <property type="match status" value="2"/>
</dbReference>
<dbReference type="Pfam" id="PF04699">
    <property type="entry name" value="P16-Arc"/>
    <property type="match status" value="1"/>
</dbReference>
<keyword evidence="5" id="KW-0963">Cytoplasm</keyword>
<dbReference type="FunFam" id="2.30.30.40:FF:000096">
    <property type="entry name" value="Neutrophil cytosol factor 2"/>
    <property type="match status" value="1"/>
</dbReference>
<evidence type="ECO:0000256" key="11">
    <source>
        <dbReference type="SAM" id="MobiDB-lite"/>
    </source>
</evidence>
<evidence type="ECO:0000256" key="6">
    <source>
        <dbReference type="ARBA" id="ARBA00022737"/>
    </source>
</evidence>
<dbReference type="InterPro" id="IPR001452">
    <property type="entry name" value="SH3_domain"/>
</dbReference>
<evidence type="ECO:0000256" key="3">
    <source>
        <dbReference type="ARBA" id="ARBA00008051"/>
    </source>
</evidence>
<dbReference type="InterPro" id="IPR011990">
    <property type="entry name" value="TPR-like_helical_dom_sf"/>
</dbReference>
<dbReference type="SMART" id="SM00326">
    <property type="entry name" value="SH3"/>
    <property type="match status" value="2"/>
</dbReference>
<evidence type="ECO:0000256" key="10">
    <source>
        <dbReference type="PROSITE-ProRule" id="PRU00339"/>
    </source>
</evidence>
<comment type="subcellular location">
    <subcellularLocation>
        <location evidence="1">Cytoplasm</location>
        <location evidence="1">Cytoskeleton</location>
    </subcellularLocation>
</comment>
<evidence type="ECO:0000256" key="2">
    <source>
        <dbReference type="ARBA" id="ARBA00006084"/>
    </source>
</evidence>
<dbReference type="CDD" id="cd12046">
    <property type="entry name" value="SH3_p67phox_C"/>
    <property type="match status" value="1"/>
</dbReference>